<comment type="similarity">
    <text evidence="1">Belongs to the peptidase C1 family.</text>
</comment>
<feature type="domain" description="Peptidase C1A papain C-terminal" evidence="5">
    <location>
        <begin position="331"/>
        <end position="571"/>
    </location>
</feature>
<dbReference type="Pfam" id="PF00112">
    <property type="entry name" value="Peptidase_C1"/>
    <property type="match status" value="1"/>
</dbReference>
<gene>
    <name evidence="6" type="ORF">DVH24_038272</name>
</gene>
<dbReference type="AlphaFoldDB" id="A0A498K994"/>
<dbReference type="PANTHER" id="PTHR12411">
    <property type="entry name" value="CYSTEINE PROTEASE FAMILY C1-RELATED"/>
    <property type="match status" value="1"/>
</dbReference>
<evidence type="ECO:0000256" key="1">
    <source>
        <dbReference type="ARBA" id="ARBA00008455"/>
    </source>
</evidence>
<keyword evidence="3" id="KW-0378">Hydrolase</keyword>
<dbReference type="SMART" id="SM00645">
    <property type="entry name" value="Pept_C1"/>
    <property type="match status" value="1"/>
</dbReference>
<evidence type="ECO:0000259" key="5">
    <source>
        <dbReference type="SMART" id="SM00645"/>
    </source>
</evidence>
<proteinExistence type="inferred from homology"/>
<comment type="caution">
    <text evidence="6">The sequence shown here is derived from an EMBL/GenBank/DDBJ whole genome shotgun (WGS) entry which is preliminary data.</text>
</comment>
<dbReference type="STRING" id="3750.A0A498K994"/>
<dbReference type="Gene3D" id="3.90.70.10">
    <property type="entry name" value="Cysteine proteinases"/>
    <property type="match status" value="1"/>
</dbReference>
<dbReference type="Proteomes" id="UP000290289">
    <property type="component" value="Chromosome 3"/>
</dbReference>
<accession>A0A498K994</accession>
<keyword evidence="2" id="KW-0645">Protease</keyword>
<protein>
    <recommendedName>
        <fullName evidence="5">Peptidase C1A papain C-terminal domain-containing protein</fullName>
    </recommendedName>
</protein>
<name>A0A498K994_MALDO</name>
<evidence type="ECO:0000256" key="4">
    <source>
        <dbReference type="ARBA" id="ARBA00022807"/>
    </source>
</evidence>
<dbReference type="InterPro" id="IPR038765">
    <property type="entry name" value="Papain-like_cys_pep_sf"/>
</dbReference>
<dbReference type="GO" id="GO:0006508">
    <property type="term" value="P:proteolysis"/>
    <property type="evidence" value="ECO:0007669"/>
    <property type="project" value="UniProtKB-KW"/>
</dbReference>
<dbReference type="SUPFAM" id="SSF54403">
    <property type="entry name" value="Cystatin/monellin"/>
    <property type="match status" value="1"/>
</dbReference>
<evidence type="ECO:0000313" key="7">
    <source>
        <dbReference type="Proteomes" id="UP000290289"/>
    </source>
</evidence>
<dbReference type="GO" id="GO:0008234">
    <property type="term" value="F:cysteine-type peptidase activity"/>
    <property type="evidence" value="ECO:0007669"/>
    <property type="project" value="UniProtKB-KW"/>
</dbReference>
<sequence>MQDKASSRRLKKRKIHSSRRSCRLSWRGLGALDIARLAAHFSSSFAKVGEETSIIRSFIFCFAKRFLPLLCKMAVFTAQTRDILVTRRLFCIMDFQIPRDGGQFSNKWPQKDYQVGLQMHSMDIKSLGTCKSLVHTYSLKRVESQMIILEQQFSLWLGTMWSKSSCFLHTNKIAAANLVGGLRFAIAAVNHYNGSTSRSLFGHGYFFRCQEKIPPNSRRTRGQTYGQCFGFDQRGHPSPYSMDHPMNMAPALFAVEEYNKKKNAKLHFVRVVYTRQMLFHGDFIQNVYFDAVDGGVTEMYNARVQSRFGCNMKLISFGGGKDKKHEFGSDRDYIVDWRPIMGHIRDQKDSSHCWTISTCVCVEGLYALETRRRVMLSPQSIVRHLRVSNDRGYFLSKSFELMNSGGAVLEKDLAVYGKHISQWIYFGLCHRIQGESEMERMLDKYPIAVAIASHPVFSDTRVDWANLSFLKVMRNKNSNQNNFYALQGMIVGPQEVPEHICTSYECRHFRQVVSVHCSYCGVGCGLHALVRIGHGVTDEGQRFWMLRDSYGEEGREDGNILIEKGKDVLGIDPRETWEFAPMRRLPWGSKWWGKLVKRSEHERLIEESWKEAERETGE</sequence>
<evidence type="ECO:0000256" key="3">
    <source>
        <dbReference type="ARBA" id="ARBA00022801"/>
    </source>
</evidence>
<dbReference type="InterPro" id="IPR046350">
    <property type="entry name" value="Cystatin_sf"/>
</dbReference>
<dbReference type="Gene3D" id="3.10.450.10">
    <property type="match status" value="1"/>
</dbReference>
<keyword evidence="4" id="KW-0788">Thiol protease</keyword>
<evidence type="ECO:0000256" key="2">
    <source>
        <dbReference type="ARBA" id="ARBA00022670"/>
    </source>
</evidence>
<dbReference type="InterPro" id="IPR000668">
    <property type="entry name" value="Peptidase_C1A_C"/>
</dbReference>
<keyword evidence="7" id="KW-1185">Reference proteome</keyword>
<dbReference type="SUPFAM" id="SSF54001">
    <property type="entry name" value="Cysteine proteinases"/>
    <property type="match status" value="1"/>
</dbReference>
<organism evidence="6 7">
    <name type="scientific">Malus domestica</name>
    <name type="common">Apple</name>
    <name type="synonym">Pyrus malus</name>
    <dbReference type="NCBI Taxonomy" id="3750"/>
    <lineage>
        <taxon>Eukaryota</taxon>
        <taxon>Viridiplantae</taxon>
        <taxon>Streptophyta</taxon>
        <taxon>Embryophyta</taxon>
        <taxon>Tracheophyta</taxon>
        <taxon>Spermatophyta</taxon>
        <taxon>Magnoliopsida</taxon>
        <taxon>eudicotyledons</taxon>
        <taxon>Gunneridae</taxon>
        <taxon>Pentapetalae</taxon>
        <taxon>rosids</taxon>
        <taxon>fabids</taxon>
        <taxon>Rosales</taxon>
        <taxon>Rosaceae</taxon>
        <taxon>Amygdaloideae</taxon>
        <taxon>Maleae</taxon>
        <taxon>Malus</taxon>
    </lineage>
</organism>
<dbReference type="InterPro" id="IPR013128">
    <property type="entry name" value="Peptidase_C1A"/>
</dbReference>
<evidence type="ECO:0000313" key="6">
    <source>
        <dbReference type="EMBL" id="RXI03998.1"/>
    </source>
</evidence>
<dbReference type="EMBL" id="RDQH01000329">
    <property type="protein sequence ID" value="RXI03998.1"/>
    <property type="molecule type" value="Genomic_DNA"/>
</dbReference>
<reference evidence="6 7" key="1">
    <citation type="submission" date="2018-10" db="EMBL/GenBank/DDBJ databases">
        <title>A high-quality apple genome assembly.</title>
        <authorList>
            <person name="Hu J."/>
        </authorList>
    </citation>
    <scope>NUCLEOTIDE SEQUENCE [LARGE SCALE GENOMIC DNA]</scope>
    <source>
        <strain evidence="7">cv. HFTH1</strain>
        <tissue evidence="6">Young leaf</tissue>
    </source>
</reference>